<gene>
    <name evidence="4" type="ORF">FZC79_07585</name>
</gene>
<dbReference type="EMBL" id="VTEH01000004">
    <property type="protein sequence ID" value="TYR76006.1"/>
    <property type="molecule type" value="Genomic_DNA"/>
</dbReference>
<feature type="domain" description="SLH" evidence="3">
    <location>
        <begin position="91"/>
        <end position="154"/>
    </location>
</feature>
<feature type="domain" description="SLH" evidence="3">
    <location>
        <begin position="21"/>
        <end position="84"/>
    </location>
</feature>
<dbReference type="PANTHER" id="PTHR43308">
    <property type="entry name" value="OUTER MEMBRANE PROTEIN ALPHA-RELATED"/>
    <property type="match status" value="1"/>
</dbReference>
<dbReference type="Pfam" id="PF01832">
    <property type="entry name" value="Glucosaminidase"/>
    <property type="match status" value="1"/>
</dbReference>
<dbReference type="SMART" id="SM00047">
    <property type="entry name" value="LYZ2"/>
    <property type="match status" value="1"/>
</dbReference>
<proteinExistence type="predicted"/>
<dbReference type="InterPro" id="IPR002901">
    <property type="entry name" value="MGlyc_endo_b_GlcNAc-like_dom"/>
</dbReference>
<feature type="domain" description="SLH" evidence="3">
    <location>
        <begin position="156"/>
        <end position="222"/>
    </location>
</feature>
<evidence type="ECO:0000256" key="2">
    <source>
        <dbReference type="SAM" id="SignalP"/>
    </source>
</evidence>
<dbReference type="GO" id="GO:0004040">
    <property type="term" value="F:amidase activity"/>
    <property type="evidence" value="ECO:0007669"/>
    <property type="project" value="InterPro"/>
</dbReference>
<accession>A0A5D4KGE0</accession>
<dbReference type="PANTHER" id="PTHR43308:SF5">
    <property type="entry name" value="S-LAYER PROTEIN _ PEPTIDOGLYCAN ENDO-BETA-N-ACETYLGLUCOSAMINIDASE"/>
    <property type="match status" value="1"/>
</dbReference>
<dbReference type="AlphaFoldDB" id="A0A5D4KGE0"/>
<evidence type="ECO:0000256" key="1">
    <source>
        <dbReference type="ARBA" id="ARBA00022729"/>
    </source>
</evidence>
<protein>
    <submittedName>
        <fullName evidence="4">S-layer protein</fullName>
    </submittedName>
</protein>
<dbReference type="Gene3D" id="1.10.530.10">
    <property type="match status" value="1"/>
</dbReference>
<evidence type="ECO:0000313" key="5">
    <source>
        <dbReference type="Proteomes" id="UP000323317"/>
    </source>
</evidence>
<dbReference type="InterPro" id="IPR051465">
    <property type="entry name" value="Cell_Envelope_Struct_Comp"/>
</dbReference>
<name>A0A5D4KGE0_9BACI</name>
<feature type="chain" id="PRO_5022764113" evidence="2">
    <location>
        <begin position="26"/>
        <end position="647"/>
    </location>
</feature>
<organism evidence="4 5">
    <name type="scientific">Rossellomorea vietnamensis</name>
    <dbReference type="NCBI Taxonomy" id="218284"/>
    <lineage>
        <taxon>Bacteria</taxon>
        <taxon>Bacillati</taxon>
        <taxon>Bacillota</taxon>
        <taxon>Bacilli</taxon>
        <taxon>Bacillales</taxon>
        <taxon>Bacillaceae</taxon>
        <taxon>Rossellomorea</taxon>
    </lineage>
</organism>
<feature type="signal peptide" evidence="2">
    <location>
        <begin position="1"/>
        <end position="25"/>
    </location>
</feature>
<sequence>MKKIPMLFVLIALVLSLIVPSNALAADDITDHRFEKDMRSLIEKGILTGYANGKYLPDDSITRAEFAVLIVKALEIEQLAKADFSVAQLSEGTFFTDVEAGDWYYSSIKAASELKIVNGYPDGSYKPDKKISRQEMAVMIMNAINSKGVLTEEAPLDGFSDADKIQSYAVESVQRLLSLEVMLGKQLNGKVFFAPQDDTTRGETAAVINRALKIIYPPKALDYKVATLEEGKDPVIHRKYETLEEAKSKAVNNQVVLKGNTIAWIDSGMAVSNKFTILYTNQSFGSHISYTTSGIEMKYLDSGENWVKVQLADYVGYLKKDTVNLTPDHLIKDRSYYAVSNGDLVHKIYNPITESWGSYIYGMAPSFLSSGNKYYSWNGNTFYNSNGALVGNAYQYFNRMPLYAKTQYTAAQLDDFLKQARPGSPLIGTGSAFKKAEQEIGTNALYFLAHAIHESRWGESKIARDKNNLFGVGAIDSCPYECARSYDSYESGILEVAEDTVVTGYFNERDSRFEGEHLGNKSTGMNVRYASDPYWGQKITGYMYQADKFLSKKYSLTPENGKYNLGVSVADIPVNVRSSAVVNSTNQLYHIPQNGTTVQFLDKVFATGIWYEIAPKNIMGKNYAKAYAYSHGHEPYGRSFDALPLAK</sequence>
<evidence type="ECO:0000313" key="4">
    <source>
        <dbReference type="EMBL" id="TYR76006.1"/>
    </source>
</evidence>
<dbReference type="PROSITE" id="PS51272">
    <property type="entry name" value="SLH"/>
    <property type="match status" value="3"/>
</dbReference>
<dbReference type="InterPro" id="IPR001119">
    <property type="entry name" value="SLH_dom"/>
</dbReference>
<dbReference type="Pfam" id="PF00395">
    <property type="entry name" value="SLH"/>
    <property type="match status" value="3"/>
</dbReference>
<dbReference type="RefSeq" id="WP_148946224.1">
    <property type="nucleotide sequence ID" value="NZ_VTEH01000004.1"/>
</dbReference>
<comment type="caution">
    <text evidence="4">The sequence shown here is derived from an EMBL/GenBank/DDBJ whole genome shotgun (WGS) entry which is preliminary data.</text>
</comment>
<evidence type="ECO:0000259" key="3">
    <source>
        <dbReference type="PROSITE" id="PS51272"/>
    </source>
</evidence>
<reference evidence="4 5" key="1">
    <citation type="submission" date="2019-08" db="EMBL/GenBank/DDBJ databases">
        <title>Bacillus genomes from the desert of Cuatro Cienegas, Coahuila.</title>
        <authorList>
            <person name="Olmedo-Alvarez G."/>
        </authorList>
    </citation>
    <scope>NUCLEOTIDE SEQUENCE [LARGE SCALE GENOMIC DNA]</scope>
    <source>
        <strain evidence="4 5">CH40_1T</strain>
    </source>
</reference>
<dbReference type="Proteomes" id="UP000323317">
    <property type="component" value="Unassembled WGS sequence"/>
</dbReference>
<keyword evidence="1 2" id="KW-0732">Signal</keyword>